<keyword evidence="2" id="KW-0564">Palmitate</keyword>
<reference evidence="3 4" key="1">
    <citation type="submission" date="2020-10" db="EMBL/GenBank/DDBJ databases">
        <title>Connecting structure to function with the recovery of over 1000 high-quality activated sludge metagenome-assembled genomes encoding full-length rRNA genes using long-read sequencing.</title>
        <authorList>
            <person name="Singleton C.M."/>
            <person name="Petriglieri F."/>
            <person name="Kristensen J.M."/>
            <person name="Kirkegaard R.H."/>
            <person name="Michaelsen T.Y."/>
            <person name="Andersen M.H."/>
            <person name="Karst S.M."/>
            <person name="Dueholm M.S."/>
            <person name="Nielsen P.H."/>
            <person name="Albertsen M."/>
        </authorList>
    </citation>
    <scope>NUCLEOTIDE SEQUENCE [LARGE SCALE GENOMIC DNA]</scope>
    <source>
        <strain evidence="3">Fred_18-Q3-R57-64_BAT3C.720</strain>
    </source>
</reference>
<comment type="caution">
    <text evidence="3">The sequence shown here is derived from an EMBL/GenBank/DDBJ whole genome shotgun (WGS) entry which is preliminary data.</text>
</comment>
<evidence type="ECO:0000256" key="2">
    <source>
        <dbReference type="RuleBase" id="RU362097"/>
    </source>
</evidence>
<dbReference type="SUPFAM" id="SSF56954">
    <property type="entry name" value="Outer membrane efflux proteins (OEP)"/>
    <property type="match status" value="1"/>
</dbReference>
<dbReference type="Pfam" id="PF02321">
    <property type="entry name" value="OEP"/>
    <property type="match status" value="2"/>
</dbReference>
<dbReference type="PANTHER" id="PTHR30203">
    <property type="entry name" value="OUTER MEMBRANE CATION EFFLUX PROTEIN"/>
    <property type="match status" value="1"/>
</dbReference>
<evidence type="ECO:0000256" key="1">
    <source>
        <dbReference type="ARBA" id="ARBA00007613"/>
    </source>
</evidence>
<dbReference type="PROSITE" id="PS00430">
    <property type="entry name" value="TONB_DEPENDENT_REC_1"/>
    <property type="match status" value="1"/>
</dbReference>
<keyword evidence="2" id="KW-0472">Membrane</keyword>
<dbReference type="NCBIfam" id="TIGR01845">
    <property type="entry name" value="outer_NodT"/>
    <property type="match status" value="1"/>
</dbReference>
<dbReference type="GO" id="GO:0015562">
    <property type="term" value="F:efflux transmembrane transporter activity"/>
    <property type="evidence" value="ECO:0007669"/>
    <property type="project" value="InterPro"/>
</dbReference>
<proteinExistence type="inferred from homology"/>
<dbReference type="AlphaFoldDB" id="A0A935T7I0"/>
<dbReference type="InterPro" id="IPR003423">
    <property type="entry name" value="OMP_efflux"/>
</dbReference>
<dbReference type="Gene3D" id="2.20.200.10">
    <property type="entry name" value="Outer membrane efflux proteins (OEP)"/>
    <property type="match status" value="1"/>
</dbReference>
<keyword evidence="2" id="KW-0812">Transmembrane</keyword>
<keyword evidence="2" id="KW-0449">Lipoprotein</keyword>
<comment type="similarity">
    <text evidence="1 2">Belongs to the outer membrane factor (OMF) (TC 1.B.17) family.</text>
</comment>
<gene>
    <name evidence="3" type="ORF">IPK02_01645</name>
</gene>
<dbReference type="GO" id="GO:0005886">
    <property type="term" value="C:plasma membrane"/>
    <property type="evidence" value="ECO:0007669"/>
    <property type="project" value="UniProtKB-SubCell"/>
</dbReference>
<keyword evidence="2" id="KW-0732">Signal</keyword>
<dbReference type="PANTHER" id="PTHR30203:SF30">
    <property type="entry name" value="OUTER MEMBRANE PROTEIN-RELATED"/>
    <property type="match status" value="1"/>
</dbReference>
<evidence type="ECO:0000313" key="4">
    <source>
        <dbReference type="Proteomes" id="UP000706151"/>
    </source>
</evidence>
<dbReference type="Gene3D" id="1.20.1600.10">
    <property type="entry name" value="Outer membrane efflux proteins (OEP)"/>
    <property type="match status" value="1"/>
</dbReference>
<feature type="chain" id="PRO_5038157509" evidence="2">
    <location>
        <begin position="21"/>
        <end position="470"/>
    </location>
</feature>
<evidence type="ECO:0000313" key="3">
    <source>
        <dbReference type="EMBL" id="MBK7952749.1"/>
    </source>
</evidence>
<dbReference type="InterPro" id="IPR010916">
    <property type="entry name" value="TonB_box_CS"/>
</dbReference>
<name>A0A935T7I0_9PROT</name>
<dbReference type="InterPro" id="IPR010131">
    <property type="entry name" value="MdtP/NodT-like"/>
</dbReference>
<sequence>MRTSILAAAAAALLSGCALAPAPSHDEVVTRALPADTRIPPTWTSAPENGPVVDDWLQSLNDPQLSAIVAEAIANNPNLRAAAESVRVAQETVVVVGAQLLPQVGIGLGERVLHDQDHSGHTDSTRALASVSWELDVWGKLRAQRASAEAAYQATALDYQWARQSLAATVAKTWYLATETRQLLALSEQAVTVYSELLRLVKARRAAGKDTDLNVVDMQANVDSALGSVEAARQSYGDVRRSLEVLLGRYPAAEIEAAMRYTPDPPPTTTGIPASLLQRRPDLIATERLVLAAFRKTAAAELALLPDFAIALTGGRLADPLLTLLRLNPWLATAAIGATIQIYEGGALEAQVRIATAQQAQAVARYGSVVLTAFREVETALANEPLLARRALLDESSLSNRTSAVRIATTQYLAGSKDLLWVSNLQTNQIRAEEDLIKLRALRHINRIALLLALGGSFDTVPASSARVDQ</sequence>
<comment type="subcellular location">
    <subcellularLocation>
        <location evidence="2">Cell membrane</location>
        <topology evidence="2">Lipid-anchor</topology>
    </subcellularLocation>
</comment>
<feature type="signal peptide" evidence="2">
    <location>
        <begin position="1"/>
        <end position="20"/>
    </location>
</feature>
<dbReference type="EMBL" id="JADJOT010000002">
    <property type="protein sequence ID" value="MBK7952749.1"/>
    <property type="molecule type" value="Genomic_DNA"/>
</dbReference>
<keyword evidence="2" id="KW-1134">Transmembrane beta strand</keyword>
<dbReference type="PROSITE" id="PS51257">
    <property type="entry name" value="PROKAR_LIPOPROTEIN"/>
    <property type="match status" value="1"/>
</dbReference>
<organism evidence="3 4">
    <name type="scientific">Candidatus Accumulibacter affinis</name>
    <dbReference type="NCBI Taxonomy" id="2954384"/>
    <lineage>
        <taxon>Bacteria</taxon>
        <taxon>Pseudomonadati</taxon>
        <taxon>Pseudomonadota</taxon>
        <taxon>Betaproteobacteria</taxon>
        <taxon>Candidatus Accumulibacter</taxon>
    </lineage>
</organism>
<protein>
    <submittedName>
        <fullName evidence="3">Efflux transporter outer membrane subunit</fullName>
    </submittedName>
</protein>
<dbReference type="Proteomes" id="UP000706151">
    <property type="component" value="Unassembled WGS sequence"/>
</dbReference>
<accession>A0A935T7I0</accession>